<dbReference type="AlphaFoldDB" id="A0A857JII7"/>
<evidence type="ECO:0008006" key="4">
    <source>
        <dbReference type="Google" id="ProtNLM"/>
    </source>
</evidence>
<dbReference type="InterPro" id="IPR007139">
    <property type="entry name" value="DUF349"/>
</dbReference>
<sequence>MIFKKLFRPKHQDPKPAVRIAAIDSLSGEEPEQKSILHELAFNDEDVNVSLAALSKLNSFVLWYKMSEIAKSERVLKRAQQMVESTLFGDDESMLSQQQKREFAYECKNNKLLERLIKQPWVQQEPKLVLHILSVLNKPQLALPILLASQDNDLQQALLVYADSPASLQKIIKKATGEQIKSLAKDKLEQIEFAKAQPVAVEKSTRLVLSRLLALREQRDYAKLLDTRSKLNEEYAQYSAQFDCLSADKRDEFITKFDELSSKLDILDAELAPLYQAEQKKRHIADAVQHATADTQAMQVWLSDMLAGDISSITLAQTEQAQTEIQNRTGRIENLMRDADSVGMAAQKAEFNSLLVTLQKRQHTFNHLPAFQDSLKQADALITEFAKMAVPEQAIDVQHAQNMLKEKQGQWRKLRESYQDSWPKALDQQFGALQKTWQSAIKSLTVGISKEVSRIRSKAKAIDVLIEQGKYKAAIGLFAKVSKWFDALPEQEKKRNERTYEQISSKVEELKSLQAYIAMPRKPALIKEAQTLVEANLSVSLRAERVKELRRRWNSLGVLNTPEDDALNGDFDTLIEQAFAPCRQHFEKQQAQRESNLVQKQALIVEITDLAEQNLDESELSKVVQQLQQKWQKIGDVDFTVKTEINDAYRKVLAPFKKKIEAYFNENAAQKQALITQAQSLSSVEDVAQAIDQAKVLQDKWKQVGQVQRKSENLLWNQFREANDVVFAKRKAHNQQQKQANDAHVSAVNGLMANMQQSINAAQSISELDETRAAEAELEAQLSALPKGLSSGLYRRLTGLSEERQAKRASLELQAKTQSFSKVFDVLKRWETPALPEEIESLPSQWQQSFKALVQHDVPRLNLTLMLEIVSDIPSPQTDDSLRKEIQLQLMADKLQQGVEYDKTSLLKRWIQHGPVAQQEQVLLTRAQRCFA</sequence>
<keyword evidence="3" id="KW-1185">Reference proteome</keyword>
<evidence type="ECO:0000313" key="3">
    <source>
        <dbReference type="Proteomes" id="UP000464524"/>
    </source>
</evidence>
<feature type="coiled-coil region" evidence="1">
    <location>
        <begin position="221"/>
        <end position="248"/>
    </location>
</feature>
<proteinExistence type="predicted"/>
<gene>
    <name evidence="2" type="ORF">FX988_00988</name>
</gene>
<dbReference type="Proteomes" id="UP000464524">
    <property type="component" value="Chromosome"/>
</dbReference>
<name>A0A857JII7_9ALTE</name>
<evidence type="ECO:0000313" key="2">
    <source>
        <dbReference type="EMBL" id="QHJ10767.1"/>
    </source>
</evidence>
<accession>A0A857JII7</accession>
<organism evidence="2 3">
    <name type="scientific">Paraglaciecola mesophila</name>
    <dbReference type="NCBI Taxonomy" id="197222"/>
    <lineage>
        <taxon>Bacteria</taxon>
        <taxon>Pseudomonadati</taxon>
        <taxon>Pseudomonadota</taxon>
        <taxon>Gammaproteobacteria</taxon>
        <taxon>Alteromonadales</taxon>
        <taxon>Alteromonadaceae</taxon>
        <taxon>Paraglaciecola</taxon>
    </lineage>
</organism>
<protein>
    <recommendedName>
        <fullName evidence="4">DUF349 domain-containing protein</fullName>
    </recommendedName>
</protein>
<keyword evidence="1" id="KW-0175">Coiled coil</keyword>
<reference evidence="2 3" key="1">
    <citation type="submission" date="2019-12" db="EMBL/GenBank/DDBJ databases">
        <title>Genome sequencing and assembly of endphytes of Porphyra tenera.</title>
        <authorList>
            <person name="Park J.M."/>
            <person name="Shin R."/>
            <person name="Jo S.H."/>
        </authorList>
    </citation>
    <scope>NUCLEOTIDE SEQUENCE [LARGE SCALE GENOMIC DNA]</scope>
    <source>
        <strain evidence="2 3">GPM4</strain>
    </source>
</reference>
<dbReference type="RefSeq" id="WP_160178590.1">
    <property type="nucleotide sequence ID" value="NZ_CP047656.1"/>
</dbReference>
<dbReference type="OrthoDB" id="5523335at2"/>
<dbReference type="Pfam" id="PF03993">
    <property type="entry name" value="DUF349"/>
    <property type="match status" value="2"/>
</dbReference>
<dbReference type="EMBL" id="CP047656">
    <property type="protein sequence ID" value="QHJ10767.1"/>
    <property type="molecule type" value="Genomic_DNA"/>
</dbReference>
<evidence type="ECO:0000256" key="1">
    <source>
        <dbReference type="SAM" id="Coils"/>
    </source>
</evidence>
<dbReference type="KEGG" id="pmes:FX988_00988"/>